<dbReference type="Proteomes" id="UP000054396">
    <property type="component" value="Unassembled WGS sequence"/>
</dbReference>
<evidence type="ECO:0000313" key="4">
    <source>
        <dbReference type="Proteomes" id="UP000054396"/>
    </source>
</evidence>
<dbReference type="AlphaFoldDB" id="A0A0W7WIN1"/>
<dbReference type="RefSeq" id="WP_058862300.1">
    <property type="nucleotide sequence ID" value="NZ_LPXO01000006.1"/>
</dbReference>
<dbReference type="InterPro" id="IPR025512">
    <property type="entry name" value="DUF4399"/>
</dbReference>
<dbReference type="STRING" id="1685382.AVJ23_11255"/>
<feature type="domain" description="DUF4399" evidence="2">
    <location>
        <begin position="48"/>
        <end position="146"/>
    </location>
</feature>
<reference evidence="3 4" key="1">
    <citation type="submission" date="2015-12" db="EMBL/GenBank/DDBJ databases">
        <authorList>
            <person name="Shamseldin A."/>
            <person name="Moawad H."/>
            <person name="Abd El-Rahim W.M."/>
            <person name="Sadowsky M.J."/>
        </authorList>
    </citation>
    <scope>NUCLEOTIDE SEQUENCE [LARGE SCALE GENOMIC DNA]</scope>
    <source>
        <strain evidence="3 4">SJ5A-1</strain>
    </source>
</reference>
<dbReference type="EMBL" id="LPXO01000006">
    <property type="protein sequence ID" value="KUF10460.1"/>
    <property type="molecule type" value="Genomic_DNA"/>
</dbReference>
<evidence type="ECO:0000259" key="2">
    <source>
        <dbReference type="Pfam" id="PF14347"/>
    </source>
</evidence>
<dbReference type="OrthoDB" id="531568at2"/>
<sequence>MKPFLSALAIGALVSTAALAERTPAPEEASVYFIGLEDGATVSAPVTVRFGLSGMGVAPAGVEAENTGHHHVFVNRPPLGEAEGDEALMETGIPSDDNHRHFGGGQTEVTLDLPAGTHTLQLVMGDHFHVPHDPPIASEHITVTVE</sequence>
<feature type="chain" id="PRO_5006936320" evidence="1">
    <location>
        <begin position="21"/>
        <end position="146"/>
    </location>
</feature>
<accession>A0A0W7WIN1</accession>
<gene>
    <name evidence="3" type="ORF">AVJ23_11255</name>
</gene>
<dbReference type="Pfam" id="PF14347">
    <property type="entry name" value="DUF4399"/>
    <property type="match status" value="1"/>
</dbReference>
<feature type="signal peptide" evidence="1">
    <location>
        <begin position="1"/>
        <end position="20"/>
    </location>
</feature>
<protein>
    <submittedName>
        <fullName evidence="3">Rod shape-determining protein RodA</fullName>
    </submittedName>
</protein>
<name>A0A0W7WIN1_9RHOB</name>
<comment type="caution">
    <text evidence="3">The sequence shown here is derived from an EMBL/GenBank/DDBJ whole genome shotgun (WGS) entry which is preliminary data.</text>
</comment>
<evidence type="ECO:0000256" key="1">
    <source>
        <dbReference type="SAM" id="SignalP"/>
    </source>
</evidence>
<proteinExistence type="predicted"/>
<evidence type="ECO:0000313" key="3">
    <source>
        <dbReference type="EMBL" id="KUF10460.1"/>
    </source>
</evidence>
<organism evidence="3 4">
    <name type="scientific">Pseudoponticoccus marisrubri</name>
    <dbReference type="NCBI Taxonomy" id="1685382"/>
    <lineage>
        <taxon>Bacteria</taxon>
        <taxon>Pseudomonadati</taxon>
        <taxon>Pseudomonadota</taxon>
        <taxon>Alphaproteobacteria</taxon>
        <taxon>Rhodobacterales</taxon>
        <taxon>Roseobacteraceae</taxon>
        <taxon>Pseudoponticoccus</taxon>
    </lineage>
</organism>
<keyword evidence="1" id="KW-0732">Signal</keyword>
<keyword evidence="4" id="KW-1185">Reference proteome</keyword>